<comment type="caution">
    <text evidence="2">The sequence shown here is derived from an EMBL/GenBank/DDBJ whole genome shotgun (WGS) entry which is preliminary data.</text>
</comment>
<dbReference type="InterPro" id="IPR028345">
    <property type="entry name" value="Antibiotic_NAT-like"/>
</dbReference>
<organism evidence="2 3">
    <name type="scientific">Cohnella hashimotonis</name>
    <dbReference type="NCBI Taxonomy" id="2826895"/>
    <lineage>
        <taxon>Bacteria</taxon>
        <taxon>Bacillati</taxon>
        <taxon>Bacillota</taxon>
        <taxon>Bacilli</taxon>
        <taxon>Bacillales</taxon>
        <taxon>Paenibacillaceae</taxon>
        <taxon>Cohnella</taxon>
    </lineage>
</organism>
<evidence type="ECO:0000256" key="1">
    <source>
        <dbReference type="HAMAP-Rule" id="MF_00800"/>
    </source>
</evidence>
<dbReference type="EMBL" id="JAGRPV010000002">
    <property type="protein sequence ID" value="MDI4650240.1"/>
    <property type="molecule type" value="Genomic_DNA"/>
</dbReference>
<reference evidence="2" key="1">
    <citation type="submission" date="2023-04" db="EMBL/GenBank/DDBJ databases">
        <title>Comparative genomic analysis of Cohnella hashimotonis sp. nov., isolated from the International Space Station.</title>
        <authorList>
            <person name="Venkateswaran K."/>
            <person name="Simpson A."/>
        </authorList>
    </citation>
    <scope>NUCLEOTIDE SEQUENCE</scope>
    <source>
        <strain evidence="2">F6_2S_P_1</strain>
    </source>
</reference>
<protein>
    <recommendedName>
        <fullName evidence="1">UPF0340 protein KB449_35250</fullName>
    </recommendedName>
</protein>
<dbReference type="Gene3D" id="3.40.50.10360">
    <property type="entry name" value="Hypothetical protein TT1679"/>
    <property type="match status" value="1"/>
</dbReference>
<sequence>MTDQDQALPVAGQVEKALSELAEVAALGAGQIVVLGVSTSEVQGRRIGTSGAPAVAREIYEGVRRVRERRGFETVWQCCEHLNRALVTERSLAVSRGWTIVSAVPVPKAGGSMAAYAFSQLTDPCLVEAVAVDAGLDIGETMIGMHLRPVAVPVRPSGRWIGEARVTMAYARPKLIGGERAVYALPSREREAPPSGTCD</sequence>
<dbReference type="InterPro" id="IPR006340">
    <property type="entry name" value="DUF436"/>
</dbReference>
<dbReference type="NCBIfam" id="TIGR01440">
    <property type="entry name" value="TIGR01440 family protein"/>
    <property type="match status" value="1"/>
</dbReference>
<dbReference type="SUPFAM" id="SSF110710">
    <property type="entry name" value="TTHA0583/YokD-like"/>
    <property type="match status" value="1"/>
</dbReference>
<dbReference type="RefSeq" id="WP_282913101.1">
    <property type="nucleotide sequence ID" value="NZ_JAGRPV010000002.1"/>
</dbReference>
<dbReference type="HAMAP" id="MF_00800">
    <property type="entry name" value="UPF0340"/>
    <property type="match status" value="1"/>
</dbReference>
<gene>
    <name evidence="2" type="ORF">KB449_35250</name>
</gene>
<keyword evidence="3" id="KW-1185">Reference proteome</keyword>
<dbReference type="PIRSF" id="PIRSF007510">
    <property type="entry name" value="UCP007510"/>
    <property type="match status" value="1"/>
</dbReference>
<proteinExistence type="inferred from homology"/>
<comment type="similarity">
    <text evidence="1">Belongs to the UPF0340 family.</text>
</comment>
<name>A0ABT6TTV0_9BACL</name>
<accession>A0ABT6TTV0</accession>
<evidence type="ECO:0000313" key="3">
    <source>
        <dbReference type="Proteomes" id="UP001161691"/>
    </source>
</evidence>
<evidence type="ECO:0000313" key="2">
    <source>
        <dbReference type="EMBL" id="MDI4650240.1"/>
    </source>
</evidence>
<dbReference type="Proteomes" id="UP001161691">
    <property type="component" value="Unassembled WGS sequence"/>
</dbReference>
<dbReference type="Pfam" id="PF04260">
    <property type="entry name" value="DUF436"/>
    <property type="match status" value="1"/>
</dbReference>